<feature type="transmembrane region" description="Helical" evidence="7">
    <location>
        <begin position="12"/>
        <end position="31"/>
    </location>
</feature>
<evidence type="ECO:0000256" key="5">
    <source>
        <dbReference type="ARBA" id="ARBA00023136"/>
    </source>
</evidence>
<evidence type="ECO:0000256" key="1">
    <source>
        <dbReference type="ARBA" id="ARBA00004141"/>
    </source>
</evidence>
<protein>
    <submittedName>
        <fullName evidence="8">AI-2E family transporter</fullName>
    </submittedName>
</protein>
<feature type="transmembrane region" description="Helical" evidence="7">
    <location>
        <begin position="237"/>
        <end position="262"/>
    </location>
</feature>
<comment type="similarity">
    <text evidence="2">Belongs to the autoinducer-2 exporter (AI-2E) (TC 2.A.86) family.</text>
</comment>
<reference evidence="8" key="1">
    <citation type="submission" date="2024-07" db="EMBL/GenBank/DDBJ databases">
        <authorList>
            <person name="Kim Y.J."/>
            <person name="Jeong J.Y."/>
        </authorList>
    </citation>
    <scope>NUCLEOTIDE SEQUENCE</scope>
    <source>
        <strain evidence="8">GIHE-MW2</strain>
    </source>
</reference>
<dbReference type="EMBL" id="CP159837">
    <property type="protein sequence ID" value="XCM39816.1"/>
    <property type="molecule type" value="Genomic_DNA"/>
</dbReference>
<evidence type="ECO:0000256" key="7">
    <source>
        <dbReference type="SAM" id="Phobius"/>
    </source>
</evidence>
<proteinExistence type="inferred from homology"/>
<dbReference type="RefSeq" id="WP_072160658.1">
    <property type="nucleotide sequence ID" value="NZ_CP159837.1"/>
</dbReference>
<name>A0AAU8JM46_9CYAN</name>
<feature type="transmembrane region" description="Helical" evidence="7">
    <location>
        <begin position="306"/>
        <end position="329"/>
    </location>
</feature>
<feature type="transmembrane region" description="Helical" evidence="7">
    <location>
        <begin position="269"/>
        <end position="286"/>
    </location>
</feature>
<organism evidence="8">
    <name type="scientific">Planktothricoides raciborskii GIHE-MW2</name>
    <dbReference type="NCBI Taxonomy" id="2792601"/>
    <lineage>
        <taxon>Bacteria</taxon>
        <taxon>Bacillati</taxon>
        <taxon>Cyanobacteriota</taxon>
        <taxon>Cyanophyceae</taxon>
        <taxon>Oscillatoriophycideae</taxon>
        <taxon>Oscillatoriales</taxon>
        <taxon>Oscillatoriaceae</taxon>
        <taxon>Planktothricoides</taxon>
    </lineage>
</organism>
<evidence type="ECO:0000256" key="3">
    <source>
        <dbReference type="ARBA" id="ARBA00022692"/>
    </source>
</evidence>
<keyword evidence="5 7" id="KW-0472">Membrane</keyword>
<comment type="subcellular location">
    <subcellularLocation>
        <location evidence="1">Membrane</location>
        <topology evidence="1">Multi-pass membrane protein</topology>
    </subcellularLocation>
</comment>
<dbReference type="AlphaFoldDB" id="A0AAU8JM46"/>
<dbReference type="PANTHER" id="PTHR21716:SF66">
    <property type="entry name" value="TRANSPORT PROTEIN SLL0063-RELATED"/>
    <property type="match status" value="1"/>
</dbReference>
<feature type="compositionally biased region" description="Polar residues" evidence="6">
    <location>
        <begin position="349"/>
        <end position="359"/>
    </location>
</feature>
<dbReference type="Pfam" id="PF01594">
    <property type="entry name" value="AI-2E_transport"/>
    <property type="match status" value="1"/>
</dbReference>
<feature type="region of interest" description="Disordered" evidence="6">
    <location>
        <begin position="349"/>
        <end position="375"/>
    </location>
</feature>
<dbReference type="GO" id="GO:0055085">
    <property type="term" value="P:transmembrane transport"/>
    <property type="evidence" value="ECO:0007669"/>
    <property type="project" value="TreeGrafter"/>
</dbReference>
<evidence type="ECO:0000256" key="2">
    <source>
        <dbReference type="ARBA" id="ARBA00009773"/>
    </source>
</evidence>
<dbReference type="GO" id="GO:0016020">
    <property type="term" value="C:membrane"/>
    <property type="evidence" value="ECO:0007669"/>
    <property type="project" value="UniProtKB-SubCell"/>
</dbReference>
<evidence type="ECO:0000256" key="4">
    <source>
        <dbReference type="ARBA" id="ARBA00022989"/>
    </source>
</evidence>
<evidence type="ECO:0000313" key="8">
    <source>
        <dbReference type="EMBL" id="XCM39816.1"/>
    </source>
</evidence>
<feature type="transmembrane region" description="Helical" evidence="7">
    <location>
        <begin position="67"/>
        <end position="92"/>
    </location>
</feature>
<feature type="transmembrane region" description="Helical" evidence="7">
    <location>
        <begin position="209"/>
        <end position="231"/>
    </location>
</feature>
<feature type="transmembrane region" description="Helical" evidence="7">
    <location>
        <begin position="37"/>
        <end position="55"/>
    </location>
</feature>
<evidence type="ECO:0000256" key="6">
    <source>
        <dbReference type="SAM" id="MobiDB-lite"/>
    </source>
</evidence>
<accession>A0AAU8JM46</accession>
<keyword evidence="3 7" id="KW-0812">Transmembrane</keyword>
<feature type="transmembrane region" description="Helical" evidence="7">
    <location>
        <begin position="154"/>
        <end position="177"/>
    </location>
</feature>
<sequence>MKFFTSLPRWFLWGLVLPLIILNGWALLLLLNYFQGAIAIFLTAMLLAFVLNYPVRLLQRLKISRNLAVLIVLLVAIALLAIFGVTVVPALISQVNELANRLPTWIDSGSEQLQIFQTWAASHQISIDVSKLITQLEERLSNQLQTLSATVLNFLLDAIGSILNLVLTIVLTFYLLLHGEKLWNGIFQWFPSQIGAQIRQALRQNFQNYFIGQITLALLMGVSMTTAFVIIQLPFGLLFGLAVGLMALFPFGAAFGITVVSLLTALKSFWLGLKVLVMATIIDQAIENGIAPQLMGGFTGLNPVWILLSLLVGVKVGGLLGLVLAVPLASSLKSIVDMLHTPKVQRASANPIKTGSDNDIVQGKIHHRDTEETKE</sequence>
<keyword evidence="4 7" id="KW-1133">Transmembrane helix</keyword>
<gene>
    <name evidence="8" type="ORF">ABWT76_002773</name>
</gene>
<dbReference type="PANTHER" id="PTHR21716">
    <property type="entry name" value="TRANSMEMBRANE PROTEIN"/>
    <property type="match status" value="1"/>
</dbReference>
<dbReference type="InterPro" id="IPR002549">
    <property type="entry name" value="AI-2E-like"/>
</dbReference>